<dbReference type="EMBL" id="JAHJDP010000107">
    <property type="protein sequence ID" value="MBU2692995.1"/>
    <property type="molecule type" value="Genomic_DNA"/>
</dbReference>
<feature type="region of interest" description="Disordered" evidence="1">
    <location>
        <begin position="1159"/>
        <end position="1237"/>
    </location>
</feature>
<dbReference type="Gene3D" id="2.60.40.4070">
    <property type="match status" value="1"/>
</dbReference>
<evidence type="ECO:0000313" key="3">
    <source>
        <dbReference type="EMBL" id="MBU2692995.1"/>
    </source>
</evidence>
<feature type="compositionally biased region" description="Acidic residues" evidence="1">
    <location>
        <begin position="1270"/>
        <end position="1293"/>
    </location>
</feature>
<feature type="region of interest" description="Disordered" evidence="1">
    <location>
        <begin position="1265"/>
        <end position="1305"/>
    </location>
</feature>
<dbReference type="InterPro" id="IPR018247">
    <property type="entry name" value="EF_Hand_1_Ca_BS"/>
</dbReference>
<dbReference type="Pfam" id="PF17957">
    <property type="entry name" value="Big_7"/>
    <property type="match status" value="1"/>
</dbReference>
<dbReference type="Proteomes" id="UP000777784">
    <property type="component" value="Unassembled WGS sequence"/>
</dbReference>
<accession>A0A948W868</accession>
<sequence>MSRKFWTPVIVGSALLIALAGLWIGAVQSDLLSVEPRNNSVINYPAFPSDGGPYLVAATYWPDGGGADPELILVFNEDLNALPDENDFEATFDMTGATFAFDGGGFNNVVVVTDFDAGFVNDGTEQIRLIAPDVVKAVGGNVGNRQTTWIAFQRGPVMIDVELQAALNSNPDDDLFRVTFDHDILASTCEGDDFEDTAELSDMDGATEIDVNFNVDDRTADIDRAIGATNHFRMCRPGVTELNLAASSVRWDSDNINNSVAQRWVTTNQGPILRAAYYNDHDDVDTGNDELWITLDEPMDPNSFLDWFDDHFADDGNWGIDANSGAFNTPFIGSYSATFYITDMTFNVVGSSVPVDGDEINTAVNALDDYQGAAQTMPGNTVAINRGPGIIRAIYDDKQTSTATDDELVIYTNEELVFADLDTTDFEVVGFNFESGIDGGTYDSPEGLGRIVFRGFTTVVPVGCQIRGAADATPITGDQSGDDFDYDSWVLIEDESRPWRMEAVEDPLLTYDRWDGTAAVDSMFLGWDEAGTIDDSNQYLLWVAKGDTPASTVESVTWADNYIGNAIPVGNRTSAFLHTNQQIVILIDPDGDEPAFAPYVQRTADSQDIEEGDQLWFLLAPVDGSGNAQWVSQTGGEALIFGGFVVGPLCPPRDYISVNSFPSVADSTSWDHDVIHVVGDSIPGFGTVYTVYGDPGAVPCEADSVRIYLDHTGDVPAGAMVVNSPVDAGDESFAPVVLNPDGAPLMLGANQAQTLYIWAVNDGDLSQDPDGAGPLAGFATTRNYAGPDAAGGIPFDQEKPSLVVATAEPYDAWNPHRIYNNMDYVNIRLQASGMFDVDGDAVADATGNAILAIWADFTQIDLATGSITNFGTPADSIWFVSMGADQIDNDLDWDYVAFTDDVGLDGVAATNDPGEGDELPTFGDPFVDENGDGDWDEGETFLDVVNAESDQQGVFNPGEPNLDSQDSDEFSWYEIRSNKAGLAERGDIRQGYHVTEAITSKDLPTFVEMFNLPVVLHVEDNGVGTVFDDSPPDPTLDRSLEQFATFNGGDPTKRFILEMDDVVPTPIEWTSIELGGAGGTELLEPGDPTTYNLGRYVNLEASALSDYDVLNLQMQVYTPTGGWQPIATDFYDNGLFRDVGNDGAPGLEGYNEDAFLLPNAGTPPAGYEPQGGSPDPEGLVSALESDGVDNDEDGTIDEVGEGIDLQDPDVVDASQTSETDDGVAPLDGIHSENDYTDNDNDAFFVYDAYTGAITWYNIDERRETSVGSGVDDDLDDDNDGDTDEADEAPEGEGYDPRYDNDEDGIMGGQKVAIQVGVGTNMVLFRQPGYNGMIYVDASHVMGDRLVGGAANTAPFYANTTAYTEVAPEGFEVLTLSSRTGGTAPWTALGATAGADSTATQVFNYATLKDDDLDLGLITNLFGLTADGITEYKIRANAWDQPGNTNAASSEELVFTVDLTAPTAMIPGCGDTPTEDPPADFADVNLDTPMIEIYDAGKHPATYTLEADAESDTKIVTFAESYDGGTTWTDIGTDNDAPFTIEWPASGAMYTMNNYPAANADTVLFRALAEDAFGNMQLEVDACILTVKVIDGTNPSTALTKLTWAGGSDLDLTNGATLPQDYTVNIWVSIEDNDVVDIDPTAGITLVPLTWCGGLDMRPGDRAVNDDAAGGIDGQGVLDTNGLPDDPGEYVGTWPGTGPDGADAADEWGTAGTDDYRTNDIYKIVFEMREVPDGDWEQIDTVLGTIVTDGGEVQTVDFTQPVKVAWNTMGLDGDYDLRAWACDIEGNCNTIETQITTVTIVSEGLRAYIQYIEDMTLPYSLYAIHYIHDYEIKEVALQYYFDADGDGCWNDGNNWKTIDIIGEAVADKKGDVALYQGDGTYSVYDVAGQPVMDLTPGGGPAGWYGYVDADGDGYSSKDPVVLDADGDNLYDTGEVVAIGSPTIGDALVHFNTGDDVLDFYVDLDTSASLSPADWILRHNRLQGDNGTTDLWTTNWDPTGLADGNYLVRAVATDETGSIDDSTKACTDPSPIPVEEFTWDTIAPTVVLTEIVLPDLSTIELGTLTMTTPFVPGVNKFVKLVAEVADDDIEDVLIEYRIPPTVTWTALDWNDDDDFFSDIDGTDGFQATDGDAGTLDDELFNDLNGNFLYDGPSVDFVRSAGDNGVVDTPLGWPLLPMVSEEDPAVLADDDGDGVNNEDLSTDPEIPSAPYFVYIPLFEGGVWDLATDTNILLRATATDEMGLVGTDEVAVIFGENAGPETDVIEVFDDGGLAVDVWPTVSDGDDVDILDSSVNELEIFVTAEDVTAIDHVDLMYRLAVSNTSCYDDLTIAERLWMSASDAGMTAKDTEYPYNFVLDISGLPDGIYEFYPMGVDRNGNMTKAPANPYGFKRFLHGAEDFAFVSSPDPDEAAIEIAEGDELVIHGELLDETYEPTVMVSFYFAPRILDEVIDPALISPTWPHDAVLNDGTLTVLNPGIGEAIVLTINGVEATWVSSGTIGMYSTADYYTVIGSTVRFAARPAPTDDIIVDYNYAGSWTAIATGDSWAPYSVEWSPADGGVPYRSDLGWDDADAYDLVAIAHFDVNGDGVINSCDYSEQIASEGNYIVLKDVSRPMVTVLGLTRDTTLPNPDFNWPGNPLFESIAGNVENKLSGEETDVFILAEDVGGSGIASVDLTITAQVVGLTEQSFTVPATKITTLMDYIDIPITMYPEDYYLTYANDTRVDPAQIENVILEITQTVTKDVPMVRQYEMELQADGSYRADARFDVDMIWAYRFIIDLVGDEQVSVVDARNNFEFIPDKELNYASYLKIPATPFWYVHIENRDAATTLYQNAVHRAIATVTDNEGNVGTNLNAETIWPVAKTAGAPQGPIVFFWDPIAPEVTNLWAPSSIVGPMVDTDIYAEVHDFEGNPGIITVAQVIFEYTPNGIDWIPFGIDDDPTDGWSMPFPPAAPLVGPIPAFHAPDDDNYDNDGDGLYDEEDEATADYTIRVVVEDEALNSGFSDAQTPAVTMVVTYDGTIPMATLTAPYDGYLFQVGDLVHVAATASDDGAIHHVQFQYKDGRHVWTDTNGDGHYTSGLDEVWEETDPYTMPPVYDDGTDTPVWDGGDGSFDTADLTEGDFWFDIDQTPQDNGDDPWDMTAPYEVDWNSNEFWWTENDTYVWFGAKAVDTVMNDYRDEVLTVASDMVGASAYIAWINDETIGADEVKAVKGTISVYGPVMNPDYTAFVTLRYASAALEGEITVGIDESPFTADPPGPTPAGDSYYMIAFDTDMVPEGIYTMWAFATDQDGNEAENPLSVQIRVDRTPPVVAYDVWGGGFTNTAPYTDDGIPSNSSLAILPDEFTRDVFFYVTTTDTDVEGIYLEFRYASDPAGFWRTTGLLSGDPSLMFDYEPNLDIGANQVWRFHVEDWADMVTADDGPAQFRGRAVDGAGNDNSLQTDVMDLTIDTMTPTMWDWEDDSPTDQVESGDVVNFVISLKDASTDVFSGRLEYAVNGTSNWVIAGSIDWEGVGVDTENCLWKGEFAWTAPMVYMDTAYKFQVVVRDVVLNEADLGHPLSTTITVEDNIPPDHTKMFHVAAETYWLEDSGDGISDDPYDPNADDDIFIDLNDDGAFTLGTDYVISEGKTQGVVAGTPALYAGNDCNTWPRFYDETFLTGSDDIGTVAREVVLVARTWADDELQDVGLHHVTFLVINDATGDTTTIGRDEYKPFFPLYLWHQIWNTMELNDNGERVYPDGLYHMTAFAVDGEGNLEDIHDGNQEWFPVTVDNTEPIATMDADINMEGIQTTATVERNSVFTLFAFTETEQEDDNVYFWYKRSRDQNVTGSYRAVSGTWDADYPNNDGNPDYTRPYSMDLDLSITPDPITNEPNPDALDPLVVGESYDFVAEAGDIVCNADFYTTAYDDGRHITLTIEDTMAPIVCITSMKRNIGDTTTIENPDSVHAASIDWIKATNFASDLDLVTVDFLYRKAGTTDNWSLADADVFEVGDTYSTTWQLGEWDLQALDHNVWYEVVSVGTDDVGNSDWVEGAANPTSCDPLYIYVDYEAPEFVWYHPTEDATTICDYENVAYGNNGQRRVLDVIIEVPRVAGQPELTNDIDDVVWEWKKTGDPITSYSTSRFASDELHDDIMNTYATTFMIYDNGDGGSDVTAHLATGLYDFRSTIIDVAGNGVMGELKGLVYDKEKPTVDITNIENADPDPTQDPIDFGQTTNVTRGMSVKVFATADDDELNLPRAKETHISQIWFTVQRAGEDITHDLGTIQFDPDDWGDQTDVEAWVIWNTTGLEEGTYWLVAYALDECGNESYSSTVDVVITDMEPPTARIACLDPDLEPHGNDPKTHIWIYAVAESDPYIVDVLFQYDIVGDEPDEGWVNIGIGEEVVCPSQEDSPYTTEELWRARIESSLFADGTVLTLRALAKDEAGNRYGDVDGEPVPTLNVTVQTLADGTVVFVPVRTEPLELAIAQIRSQILTVNEATLVVTAEMANADDVPRLVMRGENSNDIYQDVPMVITMTRTIDNPLKWRAYIDTDALLCGCPSDGGSDESCFCGTISYCVSALDDDLVTDLKGETIGVYPVTEQLGSNGTVSIVAYGELGASGMVPAFSGDTGCLLLAPAERPDLNADEAQYVTPIENTTYHVQLLGASDTEGFRKGFEAVVSIYYDEADLASAEGVDLEAIDETILTVRTWDADWNITGNTLSDVTPVPEENRVWFRVSNLTLPSDKSECEECTGTNPYFTLVVPNQTAPVVVTSILPSSPYPGRQNWTDADPIFTAYLREVGGQEVDWTTVQVQIDGLTVAYVLGYDDGGSDPSGEYITWALGNGVFRLEEADQSDNLYQMVYRHSTIQEDWYDELRDPETGAYLPHKFNVRFKAVNGPDEWIELAGHGSPYEDFYVDRTPVYINFQGGFVQNPLFHNVAGYFNPLATDYQDMLTVWLYDDGSGVFFRRDRMEYLRDLNCDGVLDPADLLSETLPSPGVDWVDWWYWDYYEGGEGWCWLPTEFGLKYDLWLIDREDDQHDVDEIEERVLLHTGTPGELLPFLEPQLDQYSPREGDTLKVRLPIVGDSIIKDGDIIEVTLYSHKTIEENSDGDTYGCSVTDTLYIDGDVVLVGRDCWWDEESQEMHLYHQGILDHARNAGETFVEQRFIVDVTGPQVTFNMPLRMDPETGIALDMTLWDASAGVAVYSVSVKDANGEEMDITDPVFVNGHYTGTVEGPLPTGTYMVNLSITDRVGNTTVMTQELKVQSAILTMTEAHSYPNPFNPSEGNAQITFNLSMEAEVSVKVYDFAGDYVTTLATHELLGGTDEDVSIPWSGQAGGADLANGAYIVRITAKDPDTGRVEQTNVKIVIWRE</sequence>
<evidence type="ECO:0000256" key="1">
    <source>
        <dbReference type="SAM" id="MobiDB-lite"/>
    </source>
</evidence>
<protein>
    <recommendedName>
        <fullName evidence="2">Ig-like domain-containing protein</fullName>
    </recommendedName>
</protein>
<name>A0A948W868_UNCEI</name>
<gene>
    <name evidence="3" type="ORF">KJ970_18915</name>
</gene>
<dbReference type="PROSITE" id="PS00018">
    <property type="entry name" value="EF_HAND_1"/>
    <property type="match status" value="1"/>
</dbReference>
<organism evidence="3 4">
    <name type="scientific">Eiseniibacteriota bacterium</name>
    <dbReference type="NCBI Taxonomy" id="2212470"/>
    <lineage>
        <taxon>Bacteria</taxon>
        <taxon>Candidatus Eiseniibacteriota</taxon>
    </lineage>
</organism>
<reference evidence="3" key="1">
    <citation type="submission" date="2021-05" db="EMBL/GenBank/DDBJ databases">
        <title>Energy efficiency and biological interactions define the core microbiome of deep oligotrophic groundwater.</title>
        <authorList>
            <person name="Mehrshad M."/>
            <person name="Lopez-Fernandez M."/>
            <person name="Bell E."/>
            <person name="Bernier-Latmani R."/>
            <person name="Bertilsson S."/>
            <person name="Dopson M."/>
        </authorList>
    </citation>
    <scope>NUCLEOTIDE SEQUENCE</scope>
    <source>
        <strain evidence="3">Modern_marine.mb.64</strain>
    </source>
</reference>
<evidence type="ECO:0000259" key="2">
    <source>
        <dbReference type="Pfam" id="PF13750"/>
    </source>
</evidence>
<proteinExistence type="predicted"/>
<feature type="domain" description="Ig-like" evidence="2">
    <location>
        <begin position="3261"/>
        <end position="3308"/>
    </location>
</feature>
<dbReference type="InterPro" id="IPR022038">
    <property type="entry name" value="Ig-like_bact"/>
</dbReference>
<comment type="caution">
    <text evidence="3">The sequence shown here is derived from an EMBL/GenBank/DDBJ whole genome shotgun (WGS) entry which is preliminary data.</text>
</comment>
<evidence type="ECO:0000313" key="4">
    <source>
        <dbReference type="Proteomes" id="UP000777784"/>
    </source>
</evidence>
<dbReference type="Pfam" id="PF13750">
    <property type="entry name" value="Big_3_3"/>
    <property type="match status" value="1"/>
</dbReference>
<feature type="compositionally biased region" description="Acidic residues" evidence="1">
    <location>
        <begin position="1186"/>
        <end position="1210"/>
    </location>
</feature>